<dbReference type="EMBL" id="JAAROL010000001">
    <property type="protein sequence ID" value="MBC1331100.1"/>
    <property type="molecule type" value="Genomic_DNA"/>
</dbReference>
<dbReference type="Proteomes" id="UP000532866">
    <property type="component" value="Unassembled WGS sequence"/>
</dbReference>
<evidence type="ECO:0000313" key="1">
    <source>
        <dbReference type="EMBL" id="MBC1331100.1"/>
    </source>
</evidence>
<accession>A0A7X0TN74</accession>
<dbReference type="AlphaFoldDB" id="A0A7X0TN74"/>
<evidence type="ECO:0000313" key="2">
    <source>
        <dbReference type="Proteomes" id="UP000532866"/>
    </source>
</evidence>
<name>A0A7X0TN74_9LIST</name>
<organism evidence="1 2">
    <name type="scientific">Listeria booriae</name>
    <dbReference type="NCBI Taxonomy" id="1552123"/>
    <lineage>
        <taxon>Bacteria</taxon>
        <taxon>Bacillati</taxon>
        <taxon>Bacillota</taxon>
        <taxon>Bacilli</taxon>
        <taxon>Bacillales</taxon>
        <taxon>Listeriaceae</taxon>
        <taxon>Listeria</taxon>
    </lineage>
</organism>
<dbReference type="RefSeq" id="WP_185372952.1">
    <property type="nucleotide sequence ID" value="NZ_JAARNB010000001.1"/>
</dbReference>
<reference evidence="1 2" key="1">
    <citation type="submission" date="2020-03" db="EMBL/GenBank/DDBJ databases">
        <title>Soil Listeria distribution.</title>
        <authorList>
            <person name="Liao J."/>
            <person name="Wiedmann M."/>
        </authorList>
    </citation>
    <scope>NUCLEOTIDE SEQUENCE [LARGE SCALE GENOMIC DNA]</scope>
    <source>
        <strain evidence="1 2">FSL L7-1833</strain>
    </source>
</reference>
<sequence length="260" mass="28197">MVLAGTSALAMLDDSGQGASGNDSSFSKFSSGTKFIVKALAPDKIASFDSYGIFKDATIGDDTFRRVNSFEPENPSTKNDKGYATDNLTPWDLAANFYNDQAQALIEGGADKDSATVKPLRAKAAVFRLKQRFILPFVDLDTGALIYIDMSKLQAQAILKVTKKQHEKGKLNRLAFELEKSGSGKDTVVSMTPIVDIEDELTDKQQANFAKVDVDAVEPNFNGLTFVANHAQQVENLVATGFDISAIGIEAPEKDEELPF</sequence>
<protein>
    <submittedName>
        <fullName evidence="1">Uncharacterized protein</fullName>
    </submittedName>
</protein>
<proteinExistence type="predicted"/>
<comment type="caution">
    <text evidence="1">The sequence shown here is derived from an EMBL/GenBank/DDBJ whole genome shotgun (WGS) entry which is preliminary data.</text>
</comment>
<gene>
    <name evidence="1" type="ORF">HB759_03965</name>
</gene>